<dbReference type="Proteomes" id="UP000218934">
    <property type="component" value="Unassembled WGS sequence"/>
</dbReference>
<feature type="compositionally biased region" description="Polar residues" evidence="1">
    <location>
        <begin position="100"/>
        <end position="111"/>
    </location>
</feature>
<dbReference type="AlphaFoldDB" id="A0A2A4FV32"/>
<evidence type="ECO:0000313" key="3">
    <source>
        <dbReference type="Proteomes" id="UP000218934"/>
    </source>
</evidence>
<accession>A0A2A4FV32</accession>
<feature type="region of interest" description="Disordered" evidence="1">
    <location>
        <begin position="127"/>
        <end position="154"/>
    </location>
</feature>
<dbReference type="EMBL" id="NWUF01000007">
    <property type="protein sequence ID" value="PCE42641.1"/>
    <property type="molecule type" value="Genomic_DNA"/>
</dbReference>
<dbReference type="KEGG" id="rdi:CMV14_06515"/>
<name>A0A2A4FV32_9SPHN</name>
<proteinExistence type="predicted"/>
<feature type="region of interest" description="Disordered" evidence="1">
    <location>
        <begin position="71"/>
        <end position="111"/>
    </location>
</feature>
<dbReference type="NCBIfam" id="NF041373">
    <property type="entry name" value="HGG_STG"/>
    <property type="match status" value="1"/>
</dbReference>
<protein>
    <submittedName>
        <fullName evidence="2">Uncharacterized protein</fullName>
    </submittedName>
</protein>
<gene>
    <name evidence="2" type="ORF">COO09_09560</name>
</gene>
<organism evidence="2 3">
    <name type="scientific">Rhizorhabdus dicambivorans</name>
    <dbReference type="NCBI Taxonomy" id="1850238"/>
    <lineage>
        <taxon>Bacteria</taxon>
        <taxon>Pseudomonadati</taxon>
        <taxon>Pseudomonadota</taxon>
        <taxon>Alphaproteobacteria</taxon>
        <taxon>Sphingomonadales</taxon>
        <taxon>Sphingomonadaceae</taxon>
        <taxon>Rhizorhabdus</taxon>
    </lineage>
</organism>
<reference evidence="2 3" key="1">
    <citation type="submission" date="2017-09" db="EMBL/GenBank/DDBJ databases">
        <title>The Catabolism of 3,6-Dichlorosalicylic acid is Initiated by the Cytochrome P450 Monooxygenase DsmABC in Rhizorhabdus dicambivorans Ndbn-20.</title>
        <authorList>
            <person name="Na L."/>
        </authorList>
    </citation>
    <scope>NUCLEOTIDE SEQUENCE [LARGE SCALE GENOMIC DNA]</scope>
    <source>
        <strain evidence="2 3">Ndbn-20m</strain>
    </source>
</reference>
<dbReference type="OrthoDB" id="7597230at2"/>
<evidence type="ECO:0000256" key="1">
    <source>
        <dbReference type="SAM" id="MobiDB-lite"/>
    </source>
</evidence>
<sequence>MEPEILAIAPRCGARTRAGRPCRAPAVHGHRRCRMHGGKGSGARRGNLHGWKHGTRSAWIRQVVHYLRATSPNAPLRMTPDTPAPTPPKDPFAREKIKIRTSNPMHPGNMRTTRNWKLAAARRAMAAWKGGGGCPPRARPTPAPPACGRGEEAG</sequence>
<evidence type="ECO:0000313" key="2">
    <source>
        <dbReference type="EMBL" id="PCE42641.1"/>
    </source>
</evidence>
<dbReference type="RefSeq" id="WP_083215734.1">
    <property type="nucleotide sequence ID" value="NZ_CP023449.1"/>
</dbReference>
<comment type="caution">
    <text evidence="2">The sequence shown here is derived from an EMBL/GenBank/DDBJ whole genome shotgun (WGS) entry which is preliminary data.</text>
</comment>
<keyword evidence="3" id="KW-1185">Reference proteome</keyword>
<dbReference type="InterPro" id="IPR047675">
    <property type="entry name" value="Putative_zinc-bd"/>
</dbReference>